<keyword evidence="4" id="KW-1185">Reference proteome</keyword>
<dbReference type="SMART" id="SM00316">
    <property type="entry name" value="S1"/>
    <property type="match status" value="1"/>
</dbReference>
<proteinExistence type="predicted"/>
<dbReference type="EMBL" id="CAUYUJ010019232">
    <property type="protein sequence ID" value="CAK0889553.1"/>
    <property type="molecule type" value="Genomic_DNA"/>
</dbReference>
<feature type="compositionally biased region" description="Basic and acidic residues" evidence="1">
    <location>
        <begin position="1"/>
        <end position="11"/>
    </location>
</feature>
<protein>
    <recommendedName>
        <fullName evidence="2">S1 motif domain-containing protein</fullName>
    </recommendedName>
</protein>
<feature type="region of interest" description="Disordered" evidence="1">
    <location>
        <begin position="1"/>
        <end position="23"/>
    </location>
</feature>
<dbReference type="InterPro" id="IPR012340">
    <property type="entry name" value="NA-bd_OB-fold"/>
</dbReference>
<sequence>MITDADARVPDGRLLGGPFPQPMVRRAEPADASSADWAAFTPEESSVDEMLEMITTDTVSAEMELPAPGEIVTGTVVSLVEWGAFIDLDDSGWTGLVHVSELSDTFISNIEEWLTRGDKVTAVVIRDEKKDRRDRLSLSIRRVRASHDEE</sequence>
<comment type="caution">
    <text evidence="3">The sequence shown here is derived from an EMBL/GenBank/DDBJ whole genome shotgun (WGS) entry which is preliminary data.</text>
</comment>
<dbReference type="Proteomes" id="UP001189429">
    <property type="component" value="Unassembled WGS sequence"/>
</dbReference>
<dbReference type="SUPFAM" id="SSF50249">
    <property type="entry name" value="Nucleic acid-binding proteins"/>
    <property type="match status" value="1"/>
</dbReference>
<dbReference type="Gene3D" id="2.40.50.140">
    <property type="entry name" value="Nucleic acid-binding proteins"/>
    <property type="match status" value="1"/>
</dbReference>
<dbReference type="Pfam" id="PF00575">
    <property type="entry name" value="S1"/>
    <property type="match status" value="1"/>
</dbReference>
<dbReference type="PROSITE" id="PS50126">
    <property type="entry name" value="S1"/>
    <property type="match status" value="1"/>
</dbReference>
<evidence type="ECO:0000313" key="4">
    <source>
        <dbReference type="Proteomes" id="UP001189429"/>
    </source>
</evidence>
<feature type="domain" description="S1 motif" evidence="2">
    <location>
        <begin position="69"/>
        <end position="141"/>
    </location>
</feature>
<dbReference type="PANTHER" id="PTHR15838">
    <property type="entry name" value="NUCLEOLAR PROTEIN OF 40 KDA"/>
    <property type="match status" value="1"/>
</dbReference>
<organism evidence="3 4">
    <name type="scientific">Prorocentrum cordatum</name>
    <dbReference type="NCBI Taxonomy" id="2364126"/>
    <lineage>
        <taxon>Eukaryota</taxon>
        <taxon>Sar</taxon>
        <taxon>Alveolata</taxon>
        <taxon>Dinophyceae</taxon>
        <taxon>Prorocentrales</taxon>
        <taxon>Prorocentraceae</taxon>
        <taxon>Prorocentrum</taxon>
    </lineage>
</organism>
<name>A0ABN9WS17_9DINO</name>
<gene>
    <name evidence="3" type="ORF">PCOR1329_LOCUS70057</name>
</gene>
<evidence type="ECO:0000259" key="2">
    <source>
        <dbReference type="PROSITE" id="PS50126"/>
    </source>
</evidence>
<evidence type="ECO:0000313" key="3">
    <source>
        <dbReference type="EMBL" id="CAK0889553.1"/>
    </source>
</evidence>
<accession>A0ABN9WS17</accession>
<reference evidence="3" key="1">
    <citation type="submission" date="2023-10" db="EMBL/GenBank/DDBJ databases">
        <authorList>
            <person name="Chen Y."/>
            <person name="Shah S."/>
            <person name="Dougan E. K."/>
            <person name="Thang M."/>
            <person name="Chan C."/>
        </authorList>
    </citation>
    <scope>NUCLEOTIDE SEQUENCE [LARGE SCALE GENOMIC DNA]</scope>
</reference>
<dbReference type="InterPro" id="IPR003029">
    <property type="entry name" value="S1_domain"/>
</dbReference>
<dbReference type="PANTHER" id="PTHR15838:SF3">
    <property type="entry name" value="PROTEIN PIGMENT DEFECTIVE 338, CHLOROPLASTIC"/>
    <property type="match status" value="1"/>
</dbReference>
<evidence type="ECO:0000256" key="1">
    <source>
        <dbReference type="SAM" id="MobiDB-lite"/>
    </source>
</evidence>